<sequence>MKKQELASISGQLRSQFHDFSKYIESTLKLSDQRSVPTLALNSIDPIPISTKPESTSRSHNKNFRLRPFSQTIDKHPPGLVNKVKMFNVDASKDNTSKTYRQKMMCQSLHEGNKTENAFSYRYLGSTTTEELEKINEDHKEEQELNEYLQSLRIFEDIGFDIKLTYDMARSQDDINKSTNPIGFFFNIQQELKNIIKMKIGENTETIEIEIERIVDKYMGFIREMIRAMKRKNNDEEAVVLEMLWRCIVKLIDLLMEMHKDKVESLKKQHEDAFDMLNYNKTLEINVNLELYKEKENGLKDEIARLNAFIKELKNEIGYLKDLLYEREKKIADLTHIDSGFEAMKSMTGLLEDLNSVINEARNHKKKQKTAILEMSEFIDAANNITAMPKIQCAHTQTEWTIKKDFLELPKYPLPKITYHKYSALDPGNMSIEDSEIKLYFLMTLSNYNPSYSFIYNFSRQAFKHFDDIQETRKGLFTISYKLKSLKDPWAEYLKTMISLKTKIPKSIETLMDHLCQVFARFQKPEVFEYDMSTESYLSMIEKAFRNDLKFKEYLLSTIPIRNDTQNSKKFIYQPSTPNCFFLRFALFFEKTKLDLKQSLEKLDKQKIWEISKEMYGEFLSKKVKFKYTDKEILQVWESFKPNLENNVHLLKVYEDMQYSNYLSFAKSTKVYLEDFLIVCLKYVSELFEKTVENLKGMDQCCDAEDLMKMLVNCGIEVKKENIDFLMVRIILKDKVQDLVDSFLLLPADVWKIQPQPMKQKVVKKNK</sequence>
<proteinExistence type="predicted"/>
<organism evidence="1 2">
    <name type="scientific">Stentor coeruleus</name>
    <dbReference type="NCBI Taxonomy" id="5963"/>
    <lineage>
        <taxon>Eukaryota</taxon>
        <taxon>Sar</taxon>
        <taxon>Alveolata</taxon>
        <taxon>Ciliophora</taxon>
        <taxon>Postciliodesmatophora</taxon>
        <taxon>Heterotrichea</taxon>
        <taxon>Heterotrichida</taxon>
        <taxon>Stentoridae</taxon>
        <taxon>Stentor</taxon>
    </lineage>
</organism>
<dbReference type="Proteomes" id="UP000187209">
    <property type="component" value="Unassembled WGS sequence"/>
</dbReference>
<keyword evidence="2" id="KW-1185">Reference proteome</keyword>
<evidence type="ECO:0000313" key="1">
    <source>
        <dbReference type="EMBL" id="OMJ81166.1"/>
    </source>
</evidence>
<reference evidence="1 2" key="1">
    <citation type="submission" date="2016-11" db="EMBL/GenBank/DDBJ databases">
        <title>The macronuclear genome of Stentor coeruleus: a giant cell with tiny introns.</title>
        <authorList>
            <person name="Slabodnick M."/>
            <person name="Ruby J.G."/>
            <person name="Reiff S.B."/>
            <person name="Swart E.C."/>
            <person name="Gosai S."/>
            <person name="Prabakaran S."/>
            <person name="Witkowska E."/>
            <person name="Larue G.E."/>
            <person name="Fisher S."/>
            <person name="Freeman R.M."/>
            <person name="Gunawardena J."/>
            <person name="Chu W."/>
            <person name="Stover N.A."/>
            <person name="Gregory B.D."/>
            <person name="Nowacki M."/>
            <person name="Derisi J."/>
            <person name="Roy S.W."/>
            <person name="Marshall W.F."/>
            <person name="Sood P."/>
        </authorList>
    </citation>
    <scope>NUCLEOTIDE SEQUENCE [LARGE SCALE GENOMIC DNA]</scope>
    <source>
        <strain evidence="1">WM001</strain>
    </source>
</reference>
<comment type="caution">
    <text evidence="1">The sequence shown here is derived from an EMBL/GenBank/DDBJ whole genome shotgun (WGS) entry which is preliminary data.</text>
</comment>
<evidence type="ECO:0000313" key="2">
    <source>
        <dbReference type="Proteomes" id="UP000187209"/>
    </source>
</evidence>
<dbReference type="OrthoDB" id="326619at2759"/>
<accession>A0A1R2BWQ8</accession>
<name>A0A1R2BWQ8_9CILI</name>
<dbReference type="EMBL" id="MPUH01000391">
    <property type="protein sequence ID" value="OMJ81166.1"/>
    <property type="molecule type" value="Genomic_DNA"/>
</dbReference>
<gene>
    <name evidence="1" type="ORF">SteCoe_18434</name>
</gene>
<dbReference type="AlphaFoldDB" id="A0A1R2BWQ8"/>
<protein>
    <submittedName>
        <fullName evidence="1">Uncharacterized protein</fullName>
    </submittedName>
</protein>